<dbReference type="Proteomes" id="UP000054815">
    <property type="component" value="Unassembled WGS sequence"/>
</dbReference>
<comment type="caution">
    <text evidence="1">The sequence shown here is derived from an EMBL/GenBank/DDBJ whole genome shotgun (WGS) entry which is preliminary data.</text>
</comment>
<name>A0A0V0YKV2_TRIPS</name>
<reference evidence="1 2" key="1">
    <citation type="submission" date="2015-01" db="EMBL/GenBank/DDBJ databases">
        <title>Evolution of Trichinella species and genotypes.</title>
        <authorList>
            <person name="Korhonen P.K."/>
            <person name="Edoardo P."/>
            <person name="Giuseppe L.R."/>
            <person name="Gasser R.B."/>
        </authorList>
    </citation>
    <scope>NUCLEOTIDE SEQUENCE [LARGE SCALE GENOMIC DNA]</scope>
    <source>
        <strain evidence="1">ISS141</strain>
    </source>
</reference>
<proteinExistence type="predicted"/>
<dbReference type="AlphaFoldDB" id="A0A0V0YKV2"/>
<gene>
    <name evidence="1" type="ORF">T4E_5653</name>
</gene>
<protein>
    <submittedName>
        <fullName evidence="1">Uncharacterized protein</fullName>
    </submittedName>
</protein>
<accession>A0A0V0YKV2</accession>
<organism evidence="1 2">
    <name type="scientific">Trichinella pseudospiralis</name>
    <name type="common">Parasitic roundworm</name>
    <dbReference type="NCBI Taxonomy" id="6337"/>
    <lineage>
        <taxon>Eukaryota</taxon>
        <taxon>Metazoa</taxon>
        <taxon>Ecdysozoa</taxon>
        <taxon>Nematoda</taxon>
        <taxon>Enoplea</taxon>
        <taxon>Dorylaimia</taxon>
        <taxon>Trichinellida</taxon>
        <taxon>Trichinellidae</taxon>
        <taxon>Trichinella</taxon>
    </lineage>
</organism>
<dbReference type="EMBL" id="JYDU01000007">
    <property type="protein sequence ID" value="KRY00705.1"/>
    <property type="molecule type" value="Genomic_DNA"/>
</dbReference>
<evidence type="ECO:0000313" key="2">
    <source>
        <dbReference type="Proteomes" id="UP000054815"/>
    </source>
</evidence>
<sequence>MAYESAVYLRVTTVWGETIVNLVMSKILIAPVKRVTLPWKSFMENSVESRADIRAVVKILSHL</sequence>
<evidence type="ECO:0000313" key="1">
    <source>
        <dbReference type="EMBL" id="KRY00705.1"/>
    </source>
</evidence>